<protein>
    <submittedName>
        <fullName evidence="3">Thioesterase-like superfamily protein</fullName>
    </submittedName>
</protein>
<feature type="domain" description="Acyl-CoA thioesterase-like N-terminal HotDog" evidence="1">
    <location>
        <begin position="25"/>
        <end position="108"/>
    </location>
</feature>
<reference evidence="4" key="1">
    <citation type="submission" date="2016-10" db="EMBL/GenBank/DDBJ databases">
        <authorList>
            <person name="Varghese N."/>
            <person name="Submissions S."/>
        </authorList>
    </citation>
    <scope>NUCLEOTIDE SEQUENCE [LARGE SCALE GENOMIC DNA]</scope>
    <source>
        <strain evidence="4">DSM 17044</strain>
    </source>
</reference>
<evidence type="ECO:0000313" key="3">
    <source>
        <dbReference type="EMBL" id="SEK54503.1"/>
    </source>
</evidence>
<dbReference type="InterPro" id="IPR049450">
    <property type="entry name" value="ACOT8-like_C"/>
</dbReference>
<dbReference type="InterPro" id="IPR029069">
    <property type="entry name" value="HotDog_dom_sf"/>
</dbReference>
<dbReference type="Pfam" id="PF20789">
    <property type="entry name" value="4HBT_3C"/>
    <property type="match status" value="1"/>
</dbReference>
<dbReference type="Gene3D" id="2.40.160.210">
    <property type="entry name" value="Acyl-CoA thioesterase, double hotdog domain"/>
    <property type="match status" value="1"/>
</dbReference>
<proteinExistence type="predicted"/>
<dbReference type="Proteomes" id="UP000182719">
    <property type="component" value="Unassembled WGS sequence"/>
</dbReference>
<evidence type="ECO:0000259" key="1">
    <source>
        <dbReference type="Pfam" id="PF13622"/>
    </source>
</evidence>
<accession>A0A1H7HVW6</accession>
<gene>
    <name evidence="3" type="ORF">SAMN05444354_101840</name>
</gene>
<name>A0A1H7HVW6_STIAU</name>
<dbReference type="Pfam" id="PF13622">
    <property type="entry name" value="4HBT_3"/>
    <property type="match status" value="1"/>
</dbReference>
<dbReference type="AlphaFoldDB" id="A0A1H7HVW6"/>
<dbReference type="RefSeq" id="WP_075005018.1">
    <property type="nucleotide sequence ID" value="NZ_FOAP01000001.1"/>
</dbReference>
<feature type="domain" description="Acyl-CoA thioesterase-like C-terminal" evidence="2">
    <location>
        <begin position="128"/>
        <end position="258"/>
    </location>
</feature>
<dbReference type="InterPro" id="IPR049449">
    <property type="entry name" value="TesB_ACOT8-like_N"/>
</dbReference>
<sequence length="261" mass="29149">MTEQHAYFIRTEDGRFLPQRPCAGAWNTEELHISPVNGLLMHELQRWLAGRSSGGKLVTRISYDYLGVLDFTECDVAFDMLRPGRAIELVEGVLSQHGRPVLRARVWLLSAYDTSEVEGGAREPLLPPEDGRAFDLTRQWPGDYIQSIDVRVIEGPSPGRTTAWITTPLAIVKGDPVSDLARFALLADTANGIAVRQRPDEWQFPNVDLTIHVFRQPAGAWIGFDTRVVFGPTGHGLTSTDLFDVQGHIGRAEQILLVRRR</sequence>
<dbReference type="InterPro" id="IPR042171">
    <property type="entry name" value="Acyl-CoA_hotdog"/>
</dbReference>
<organism evidence="3 4">
    <name type="scientific">Stigmatella aurantiaca</name>
    <dbReference type="NCBI Taxonomy" id="41"/>
    <lineage>
        <taxon>Bacteria</taxon>
        <taxon>Pseudomonadati</taxon>
        <taxon>Myxococcota</taxon>
        <taxon>Myxococcia</taxon>
        <taxon>Myxococcales</taxon>
        <taxon>Cystobacterineae</taxon>
        <taxon>Archangiaceae</taxon>
        <taxon>Stigmatella</taxon>
    </lineage>
</organism>
<dbReference type="OrthoDB" id="1413770at2"/>
<dbReference type="EMBL" id="FOAP01000001">
    <property type="protein sequence ID" value="SEK54503.1"/>
    <property type="molecule type" value="Genomic_DNA"/>
</dbReference>
<evidence type="ECO:0000313" key="4">
    <source>
        <dbReference type="Proteomes" id="UP000182719"/>
    </source>
</evidence>
<evidence type="ECO:0000259" key="2">
    <source>
        <dbReference type="Pfam" id="PF20789"/>
    </source>
</evidence>
<keyword evidence="4" id="KW-1185">Reference proteome</keyword>
<dbReference type="SUPFAM" id="SSF54637">
    <property type="entry name" value="Thioesterase/thiol ester dehydrase-isomerase"/>
    <property type="match status" value="1"/>
</dbReference>